<evidence type="ECO:0000313" key="8">
    <source>
        <dbReference type="Proteomes" id="UP000381693"/>
    </source>
</evidence>
<sequence>MKISRQARRKAKALFRLCLEGEVLDPERVRRVVGALIDQKPRGYLAILHRLRQLIAYRIAEKTLSIESAAPLPDEGRSLFAELEARYGPALEKRYSVRPELIGGIRIQRGSTVWDGSINRRLQTLATSLA</sequence>
<evidence type="ECO:0000256" key="4">
    <source>
        <dbReference type="ARBA" id="ARBA00023065"/>
    </source>
</evidence>
<dbReference type="InterPro" id="IPR000711">
    <property type="entry name" value="ATPase_OSCP/dsu"/>
</dbReference>
<evidence type="ECO:0000256" key="5">
    <source>
        <dbReference type="ARBA" id="ARBA00023136"/>
    </source>
</evidence>
<evidence type="ECO:0000256" key="6">
    <source>
        <dbReference type="ARBA" id="ARBA00023310"/>
    </source>
</evidence>
<name>A0A5E6MH11_9BACT</name>
<dbReference type="GO" id="GO:0016020">
    <property type="term" value="C:membrane"/>
    <property type="evidence" value="ECO:0007669"/>
    <property type="project" value="UniProtKB-SubCell"/>
</dbReference>
<evidence type="ECO:0000256" key="3">
    <source>
        <dbReference type="ARBA" id="ARBA00022781"/>
    </source>
</evidence>
<evidence type="ECO:0000256" key="1">
    <source>
        <dbReference type="ARBA" id="ARBA00004370"/>
    </source>
</evidence>
<comment type="caution">
    <text evidence="7">The sequence shown here is derived from an EMBL/GenBank/DDBJ whole genome shotgun (WGS) entry which is preliminary data.</text>
</comment>
<gene>
    <name evidence="7" type="primary">ATPF1D/atpH</name>
    <name evidence="7" type="ORF">MAMC_00215</name>
</gene>
<dbReference type="GO" id="GO:0046933">
    <property type="term" value="F:proton-transporting ATP synthase activity, rotational mechanism"/>
    <property type="evidence" value="ECO:0007669"/>
    <property type="project" value="InterPro"/>
</dbReference>
<keyword evidence="3" id="KW-0375">Hydrogen ion transport</keyword>
<comment type="subcellular location">
    <subcellularLocation>
        <location evidence="1">Membrane</location>
    </subcellularLocation>
</comment>
<dbReference type="Proteomes" id="UP000381693">
    <property type="component" value="Unassembled WGS sequence"/>
</dbReference>
<dbReference type="Pfam" id="PF00213">
    <property type="entry name" value="OSCP"/>
    <property type="match status" value="1"/>
</dbReference>
<evidence type="ECO:0000256" key="2">
    <source>
        <dbReference type="ARBA" id="ARBA00022448"/>
    </source>
</evidence>
<organism evidence="7 8">
    <name type="scientific">Methylacidimicrobium cyclopophantes</name>
    <dbReference type="NCBI Taxonomy" id="1041766"/>
    <lineage>
        <taxon>Bacteria</taxon>
        <taxon>Pseudomonadati</taxon>
        <taxon>Verrucomicrobiota</taxon>
        <taxon>Methylacidimicrobium</taxon>
    </lineage>
</organism>
<dbReference type="OrthoDB" id="9814841at2"/>
<keyword evidence="8" id="KW-1185">Reference proteome</keyword>
<dbReference type="AlphaFoldDB" id="A0A5E6MH11"/>
<proteinExistence type="predicted"/>
<keyword evidence="4" id="KW-0406">Ion transport</keyword>
<accession>A0A5E6MH11</accession>
<reference evidence="7" key="1">
    <citation type="submission" date="2019-09" db="EMBL/GenBank/DDBJ databases">
        <authorList>
            <person name="Cremers G."/>
        </authorList>
    </citation>
    <scope>NUCLEOTIDE SEQUENCE [LARGE SCALE GENOMIC DNA]</scope>
    <source>
        <strain evidence="7">3B</strain>
    </source>
</reference>
<dbReference type="EMBL" id="CABFUZ020000041">
    <property type="protein sequence ID" value="VVM04765.1"/>
    <property type="molecule type" value="Genomic_DNA"/>
</dbReference>
<protein>
    <submittedName>
        <fullName evidence="7">F-type H+-transporting ATPase subunit delta</fullName>
    </submittedName>
</protein>
<keyword evidence="5" id="KW-0472">Membrane</keyword>
<evidence type="ECO:0000313" key="7">
    <source>
        <dbReference type="EMBL" id="VVM04765.1"/>
    </source>
</evidence>
<keyword evidence="2" id="KW-0813">Transport</keyword>
<keyword evidence="6" id="KW-0066">ATP synthesis</keyword>
<dbReference type="RefSeq" id="WP_142524355.1">
    <property type="nucleotide sequence ID" value="NZ_CABFUZ020000041.1"/>
</dbReference>